<keyword evidence="4" id="KW-0411">Iron-sulfur</keyword>
<evidence type="ECO:0000256" key="1">
    <source>
        <dbReference type="ARBA" id="ARBA00022485"/>
    </source>
</evidence>
<evidence type="ECO:0000313" key="7">
    <source>
        <dbReference type="Proteomes" id="UP001595665"/>
    </source>
</evidence>
<evidence type="ECO:0000256" key="4">
    <source>
        <dbReference type="ARBA" id="ARBA00023014"/>
    </source>
</evidence>
<feature type="domain" description="4Fe-4S ferredoxin-type" evidence="5">
    <location>
        <begin position="418"/>
        <end position="447"/>
    </location>
</feature>
<dbReference type="Proteomes" id="UP001595665">
    <property type="component" value="Unassembled WGS sequence"/>
</dbReference>
<dbReference type="InterPro" id="IPR017900">
    <property type="entry name" value="4Fe4S_Fe_S_CS"/>
</dbReference>
<dbReference type="RefSeq" id="WP_379734938.1">
    <property type="nucleotide sequence ID" value="NZ_JBHRVV010000001.1"/>
</dbReference>
<evidence type="ECO:0000256" key="2">
    <source>
        <dbReference type="ARBA" id="ARBA00022723"/>
    </source>
</evidence>
<dbReference type="PROSITE" id="PS00198">
    <property type="entry name" value="4FE4S_FER_1"/>
    <property type="match status" value="3"/>
</dbReference>
<evidence type="ECO:0000259" key="5">
    <source>
        <dbReference type="PROSITE" id="PS51379"/>
    </source>
</evidence>
<evidence type="ECO:0000256" key="3">
    <source>
        <dbReference type="ARBA" id="ARBA00023004"/>
    </source>
</evidence>
<organism evidence="6 7">
    <name type="scientific">Massilia haematophila</name>
    <dbReference type="NCBI Taxonomy" id="457923"/>
    <lineage>
        <taxon>Bacteria</taxon>
        <taxon>Pseudomonadati</taxon>
        <taxon>Pseudomonadota</taxon>
        <taxon>Betaproteobacteria</taxon>
        <taxon>Burkholderiales</taxon>
        <taxon>Oxalobacteraceae</taxon>
        <taxon>Telluria group</taxon>
        <taxon>Massilia</taxon>
    </lineage>
</organism>
<proteinExistence type="predicted"/>
<dbReference type="Gene3D" id="3.30.70.20">
    <property type="match status" value="2"/>
</dbReference>
<reference evidence="7" key="1">
    <citation type="journal article" date="2019" name="Int. J. Syst. Evol. Microbiol.">
        <title>The Global Catalogue of Microorganisms (GCM) 10K type strain sequencing project: providing services to taxonomists for standard genome sequencing and annotation.</title>
        <authorList>
            <consortium name="The Broad Institute Genomics Platform"/>
            <consortium name="The Broad Institute Genome Sequencing Center for Infectious Disease"/>
            <person name="Wu L."/>
            <person name="Ma J."/>
        </authorList>
    </citation>
    <scope>NUCLEOTIDE SEQUENCE [LARGE SCALE GENOMIC DNA]</scope>
    <source>
        <strain evidence="7">CCM 7480</strain>
    </source>
</reference>
<keyword evidence="7" id="KW-1185">Reference proteome</keyword>
<dbReference type="EMBL" id="JBHRVV010000001">
    <property type="protein sequence ID" value="MFC3458494.1"/>
    <property type="molecule type" value="Genomic_DNA"/>
</dbReference>
<keyword evidence="2" id="KW-0479">Metal-binding</keyword>
<feature type="domain" description="4Fe-4S ferredoxin-type" evidence="5">
    <location>
        <begin position="449"/>
        <end position="478"/>
    </location>
</feature>
<keyword evidence="1" id="KW-0004">4Fe-4S</keyword>
<evidence type="ECO:0000313" key="6">
    <source>
        <dbReference type="EMBL" id="MFC3458494.1"/>
    </source>
</evidence>
<feature type="domain" description="4Fe-4S ferredoxin-type" evidence="5">
    <location>
        <begin position="206"/>
        <end position="235"/>
    </location>
</feature>
<gene>
    <name evidence="6" type="ORF">ACFOPH_09570</name>
</gene>
<dbReference type="PANTHER" id="PTHR43687">
    <property type="entry name" value="ADENYLYLSULFATE REDUCTASE, BETA SUBUNIT"/>
    <property type="match status" value="1"/>
</dbReference>
<accession>A0ABV7PH33</accession>
<dbReference type="PROSITE" id="PS51379">
    <property type="entry name" value="4FE4S_FER_2"/>
    <property type="match status" value="3"/>
</dbReference>
<dbReference type="PANTHER" id="PTHR43687:SF4">
    <property type="entry name" value="BLR5484 PROTEIN"/>
    <property type="match status" value="1"/>
</dbReference>
<dbReference type="SUPFAM" id="SSF54862">
    <property type="entry name" value="4Fe-4S ferredoxins"/>
    <property type="match status" value="1"/>
</dbReference>
<dbReference type="InterPro" id="IPR050572">
    <property type="entry name" value="Fe-S_Ferredoxin"/>
</dbReference>
<name>A0ABV7PH33_9BURK</name>
<comment type="caution">
    <text evidence="6">The sequence shown here is derived from an EMBL/GenBank/DDBJ whole genome shotgun (WGS) entry which is preliminary data.</text>
</comment>
<dbReference type="Pfam" id="PF12837">
    <property type="entry name" value="Fer4_6"/>
    <property type="match status" value="1"/>
</dbReference>
<dbReference type="InterPro" id="IPR017896">
    <property type="entry name" value="4Fe4S_Fe-S-bd"/>
</dbReference>
<sequence>MNIRFLEGQAGDPLQERRNALAKTAAILAADAIAPVDAVDSVSYRSLGRTLVVGSAAQALPWADHLAASLPVTVLLIDGAEEEAARAYPVFAAPAVAVAGWLGAFEARWQAPGQAQQQGKFDLVLDLCPSPLIAAHQHPHGYYAPGLDEAARRAAAAELVEMTGEFEKPKYFRYKERLCAHSRNGQPGCNACVQICSAKAIAGAGDKIRVNPYLCAGCGACTTVCPTGALGYAYPSAAHTGSRIKAALAAYREAGGEDPVLLLHSDAGAGLLERLQADADGGIPGRVIPLALHHTASTGIDVWFSALAYGAAGVTVLMTGEEAPQYTAALDHQMGIAHTVLDGLGYAGPHFQLLRVHTPEELGLALRHAPRGEAPAESAGFNLAADKRNTLDYALDHLHRHAPRQPQDVALPSGAPFGAIAVDTKKCSLCMACVGACPSSAVMDTPDLPQLRFVEQNCVQCGLCANTCPENAIALVPRMSFGETRRKTVILNESQPFHCIRCSKPFGTLHMVENMFARLSQHSAFTGNLDRLRMCGDCRVIDMMQPEGEFAVPLRRPGGPVPRN</sequence>
<dbReference type="Pfam" id="PF13187">
    <property type="entry name" value="Fer4_9"/>
    <property type="match status" value="1"/>
</dbReference>
<protein>
    <submittedName>
        <fullName evidence="6">4Fe-4S binding protein</fullName>
    </submittedName>
</protein>
<keyword evidence="3" id="KW-0408">Iron</keyword>